<dbReference type="EMBL" id="JH600070">
    <property type="protein sequence ID" value="EIJ44206.1"/>
    <property type="molecule type" value="Genomic_DNA"/>
</dbReference>
<dbReference type="RefSeq" id="WP_002692059.1">
    <property type="nucleotide sequence ID" value="NZ_JH600070.1"/>
</dbReference>
<dbReference type="AlphaFoldDB" id="I3CKR3"/>
<dbReference type="Proteomes" id="UP000005744">
    <property type="component" value="Unassembled WGS sequence"/>
</dbReference>
<name>I3CKR3_9GAMM</name>
<dbReference type="GO" id="GO:0004553">
    <property type="term" value="F:hydrolase activity, hydrolyzing O-glycosyl compounds"/>
    <property type="evidence" value="ECO:0007669"/>
    <property type="project" value="InterPro"/>
</dbReference>
<proteinExistence type="predicted"/>
<reference evidence="2 3" key="1">
    <citation type="submission" date="2011-11" db="EMBL/GenBank/DDBJ databases">
        <title>Improved High-Quality Draft sequence of Beggiatoa alba B18lD.</title>
        <authorList>
            <consortium name="US DOE Joint Genome Institute"/>
            <person name="Lucas S."/>
            <person name="Han J."/>
            <person name="Lapidus A."/>
            <person name="Cheng J.-F."/>
            <person name="Goodwin L."/>
            <person name="Pitluck S."/>
            <person name="Peters L."/>
            <person name="Mikhailova N."/>
            <person name="Held B."/>
            <person name="Detter J.C."/>
            <person name="Han C."/>
            <person name="Tapia R."/>
            <person name="Land M."/>
            <person name="Hauser L."/>
            <person name="Kyrpides N."/>
            <person name="Ivanova N."/>
            <person name="Pagani I."/>
            <person name="Samuel K."/>
            <person name="Teske A."/>
            <person name="Mueller J."/>
            <person name="Woyke T."/>
        </authorList>
    </citation>
    <scope>NUCLEOTIDE SEQUENCE [LARGE SCALE GENOMIC DNA]</scope>
    <source>
        <strain evidence="2 3">B18LD</strain>
    </source>
</reference>
<dbReference type="InterPro" id="IPR003331">
    <property type="entry name" value="UDP_GlcNAc_Epimerase_2_dom"/>
</dbReference>
<dbReference type="OrthoDB" id="9803238at2"/>
<dbReference type="InterPro" id="IPR029767">
    <property type="entry name" value="WecB-like"/>
</dbReference>
<sequence>MKKIIFVTGARSEYDLLYSVLKKLNQLAEIDLSILVTGAHLSEQFGKTLVHIEQDGFKIADKVYNLVDTNEKIGRVISLGHQIPAFAQTFIRLKPDVVMVAGDREEAISTAITAAYMGIVVAHFFGGDIAKDGNIDNSVRYATSKFAHLHFTTHPAHADVLRRLGEEPERIFVVGNPALDRFLETPVLDRQALSTALQFDITQGNYLVLVQHAIITEYAQSAVNIRQTLDAIVATGCNCLINYPNSDAGNYEIIKAYQEYAQKYPQLFLFQNLERTLFINVLRHAACLVGNSSLGILEAPSLGLPVVNVGSRQRGRLNAGNVIFTDYDTTQILAAIQQSLFDMAYRQSIKNIVNPYGDGHSAEKIVTILKNLVIDEKVIYKNITY</sequence>
<organism evidence="2 3">
    <name type="scientific">Beggiatoa alba B18LD</name>
    <dbReference type="NCBI Taxonomy" id="395493"/>
    <lineage>
        <taxon>Bacteria</taxon>
        <taxon>Pseudomonadati</taxon>
        <taxon>Pseudomonadota</taxon>
        <taxon>Gammaproteobacteria</taxon>
        <taxon>Thiotrichales</taxon>
        <taxon>Thiotrichaceae</taxon>
        <taxon>Beggiatoa</taxon>
    </lineage>
</organism>
<dbReference type="PANTHER" id="PTHR43174">
    <property type="entry name" value="UDP-N-ACETYLGLUCOSAMINE 2-EPIMERASE"/>
    <property type="match status" value="1"/>
</dbReference>
<dbReference type="Pfam" id="PF02350">
    <property type="entry name" value="Epimerase_2"/>
    <property type="match status" value="1"/>
</dbReference>
<protein>
    <submittedName>
        <fullName evidence="2">UDP-N-acetyl-D-glucosamine 2-epimerase, UDP-hydrolysing</fullName>
    </submittedName>
</protein>
<dbReference type="PANTHER" id="PTHR43174:SF3">
    <property type="entry name" value="UDP-N-ACETYLGLUCOSAMINE 2-EPIMERASE"/>
    <property type="match status" value="1"/>
</dbReference>
<dbReference type="STRING" id="395493.BegalDRAFT_3388"/>
<evidence type="ECO:0000313" key="2">
    <source>
        <dbReference type="EMBL" id="EIJ44206.1"/>
    </source>
</evidence>
<dbReference type="HOGENOM" id="CLU_061127_0_0_6"/>
<gene>
    <name evidence="2" type="ORF">BegalDRAFT_3388</name>
</gene>
<dbReference type="InterPro" id="IPR020004">
    <property type="entry name" value="UDP-GlcNAc_Epase"/>
</dbReference>
<keyword evidence="3" id="KW-1185">Reference proteome</keyword>
<dbReference type="GO" id="GO:0006047">
    <property type="term" value="P:UDP-N-acetylglucosamine metabolic process"/>
    <property type="evidence" value="ECO:0007669"/>
    <property type="project" value="InterPro"/>
</dbReference>
<dbReference type="eggNOG" id="COG0381">
    <property type="taxonomic scope" value="Bacteria"/>
</dbReference>
<accession>I3CKR3</accession>
<dbReference type="SUPFAM" id="SSF53756">
    <property type="entry name" value="UDP-Glycosyltransferase/glycogen phosphorylase"/>
    <property type="match status" value="1"/>
</dbReference>
<feature type="domain" description="UDP-N-acetylglucosamine 2-epimerase" evidence="1">
    <location>
        <begin position="22"/>
        <end position="370"/>
    </location>
</feature>
<dbReference type="Gene3D" id="3.40.50.2000">
    <property type="entry name" value="Glycogen Phosphorylase B"/>
    <property type="match status" value="2"/>
</dbReference>
<dbReference type="NCBIfam" id="TIGR03568">
    <property type="entry name" value="NeuC_NnaA"/>
    <property type="match status" value="1"/>
</dbReference>
<evidence type="ECO:0000313" key="3">
    <source>
        <dbReference type="Proteomes" id="UP000005744"/>
    </source>
</evidence>
<evidence type="ECO:0000259" key="1">
    <source>
        <dbReference type="Pfam" id="PF02350"/>
    </source>
</evidence>